<feature type="domain" description="Enoyl reductase (ER)" evidence="12">
    <location>
        <begin position="17"/>
        <end position="340"/>
    </location>
</feature>
<accession>A0A6A6UQD1</accession>
<keyword evidence="5 11" id="KW-0479">Metal-binding</keyword>
<evidence type="ECO:0000256" key="7">
    <source>
        <dbReference type="ARBA" id="ARBA00022857"/>
    </source>
</evidence>
<evidence type="ECO:0000256" key="5">
    <source>
        <dbReference type="ARBA" id="ARBA00022723"/>
    </source>
</evidence>
<sequence length="356" mass="38351">MSTTEEFNGWVGHDKSSVNGTMKWESFTPRPFTDSDVDIKITHCGVCATDVHMLRSGWGATLYPCVVGHEIVGTAVRVGANVKHVKVGDRVGAGAQGDSCRKPDCAECADGNENFCAGMITTYGMEWPGTTERGYGGYADFHRAVGNFTFKIPDGLDSVDAAPMLCAGITVYSPLKRNGCGPGKRVGIVGVGGLGHFGLLWAKAMGAKKIVAISRSSTKKADAEKMGATGFIATGEEKDWETTYARTLDLIVSTVSSHDLPLSGYLSLLAPHGQFIQIGSPEDELPRFSAFHLMNKGAKLGGSCIGPPWEINEMLEFAAKNKIKGWTTTRLMEEANKVIVEQDDGKARYRYVLVNR</sequence>
<dbReference type="Gene3D" id="3.40.50.720">
    <property type="entry name" value="NAD(P)-binding Rossmann-like Domain"/>
    <property type="match status" value="1"/>
</dbReference>
<evidence type="ECO:0000256" key="4">
    <source>
        <dbReference type="ARBA" id="ARBA00022553"/>
    </source>
</evidence>
<dbReference type="CDD" id="cd05283">
    <property type="entry name" value="CAD1"/>
    <property type="match status" value="1"/>
</dbReference>
<dbReference type="Pfam" id="PF00107">
    <property type="entry name" value="ADH_zinc_N"/>
    <property type="match status" value="1"/>
</dbReference>
<gene>
    <name evidence="13" type="ORF">BT63DRAFT_395004</name>
</gene>
<dbReference type="FunFam" id="3.40.50.720:FF:000158">
    <property type="entry name" value="Zinc-binding alcohol dehydrogenase"/>
    <property type="match status" value="1"/>
</dbReference>
<comment type="subunit">
    <text evidence="3">Homodimer.</text>
</comment>
<dbReference type="SUPFAM" id="SSF51735">
    <property type="entry name" value="NAD(P)-binding Rossmann-fold domains"/>
    <property type="match status" value="1"/>
</dbReference>
<evidence type="ECO:0000259" key="12">
    <source>
        <dbReference type="SMART" id="SM00829"/>
    </source>
</evidence>
<evidence type="ECO:0000256" key="3">
    <source>
        <dbReference type="ARBA" id="ARBA00011738"/>
    </source>
</evidence>
<dbReference type="GO" id="GO:0006066">
    <property type="term" value="P:alcohol metabolic process"/>
    <property type="evidence" value="ECO:0007669"/>
    <property type="project" value="UniProtKB-ARBA"/>
</dbReference>
<keyword evidence="7" id="KW-0521">NADP</keyword>
<name>A0A6A6UQD1_9PEZI</name>
<comment type="cofactor">
    <cofactor evidence="1 11">
        <name>Zn(2+)</name>
        <dbReference type="ChEBI" id="CHEBI:29105"/>
    </cofactor>
</comment>
<evidence type="ECO:0000256" key="10">
    <source>
        <dbReference type="ARBA" id="ARBA00050997"/>
    </source>
</evidence>
<dbReference type="Proteomes" id="UP000799302">
    <property type="component" value="Unassembled WGS sequence"/>
</dbReference>
<keyword evidence="8" id="KW-0560">Oxidoreductase</keyword>
<evidence type="ECO:0000256" key="8">
    <source>
        <dbReference type="ARBA" id="ARBA00023002"/>
    </source>
</evidence>
<dbReference type="PROSITE" id="PS00059">
    <property type="entry name" value="ADH_ZINC"/>
    <property type="match status" value="1"/>
</dbReference>
<dbReference type="GO" id="GO:0008106">
    <property type="term" value="F:alcohol dehydrogenase (NADP+) activity"/>
    <property type="evidence" value="ECO:0007669"/>
    <property type="project" value="UniProtKB-EC"/>
</dbReference>
<dbReference type="SUPFAM" id="SSF50129">
    <property type="entry name" value="GroES-like"/>
    <property type="match status" value="1"/>
</dbReference>
<dbReference type="InterPro" id="IPR011032">
    <property type="entry name" value="GroES-like_sf"/>
</dbReference>
<dbReference type="InterPro" id="IPR036291">
    <property type="entry name" value="NAD(P)-bd_dom_sf"/>
</dbReference>
<evidence type="ECO:0000256" key="1">
    <source>
        <dbReference type="ARBA" id="ARBA00001947"/>
    </source>
</evidence>
<dbReference type="InterPro" id="IPR013154">
    <property type="entry name" value="ADH-like_N"/>
</dbReference>
<keyword evidence="4" id="KW-0597">Phosphoprotein</keyword>
<dbReference type="InterPro" id="IPR020843">
    <property type="entry name" value="ER"/>
</dbReference>
<dbReference type="GO" id="GO:0008270">
    <property type="term" value="F:zinc ion binding"/>
    <property type="evidence" value="ECO:0007669"/>
    <property type="project" value="InterPro"/>
</dbReference>
<evidence type="ECO:0000313" key="14">
    <source>
        <dbReference type="Proteomes" id="UP000799302"/>
    </source>
</evidence>
<keyword evidence="6 11" id="KW-0862">Zinc</keyword>
<evidence type="ECO:0000256" key="9">
    <source>
        <dbReference type="ARBA" id="ARBA00024074"/>
    </source>
</evidence>
<comment type="catalytic activity">
    <reaction evidence="10">
        <text>a primary alcohol + NADP(+) = an aldehyde + NADPH + H(+)</text>
        <dbReference type="Rhea" id="RHEA:15937"/>
        <dbReference type="ChEBI" id="CHEBI:15378"/>
        <dbReference type="ChEBI" id="CHEBI:15734"/>
        <dbReference type="ChEBI" id="CHEBI:17478"/>
        <dbReference type="ChEBI" id="CHEBI:57783"/>
        <dbReference type="ChEBI" id="CHEBI:58349"/>
        <dbReference type="EC" id="1.1.1.2"/>
    </reaction>
    <physiologicalReaction direction="left-to-right" evidence="10">
        <dbReference type="Rhea" id="RHEA:15938"/>
    </physiologicalReaction>
    <physiologicalReaction direction="right-to-left" evidence="10">
        <dbReference type="Rhea" id="RHEA:15939"/>
    </physiologicalReaction>
</comment>
<protein>
    <recommendedName>
        <fullName evidence="9">alcohol dehydrogenase (NADP(+))</fullName>
        <ecNumber evidence="9">1.1.1.2</ecNumber>
    </recommendedName>
</protein>
<dbReference type="SMART" id="SM00829">
    <property type="entry name" value="PKS_ER"/>
    <property type="match status" value="1"/>
</dbReference>
<evidence type="ECO:0000256" key="11">
    <source>
        <dbReference type="RuleBase" id="RU361277"/>
    </source>
</evidence>
<dbReference type="Gene3D" id="3.90.180.10">
    <property type="entry name" value="Medium-chain alcohol dehydrogenases, catalytic domain"/>
    <property type="match status" value="1"/>
</dbReference>
<proteinExistence type="inferred from homology"/>
<dbReference type="EMBL" id="MU004230">
    <property type="protein sequence ID" value="KAF2674485.1"/>
    <property type="molecule type" value="Genomic_DNA"/>
</dbReference>
<dbReference type="OrthoDB" id="1879366at2759"/>
<comment type="similarity">
    <text evidence="2 11">Belongs to the zinc-containing alcohol dehydrogenase family.</text>
</comment>
<organism evidence="13 14">
    <name type="scientific">Microthyrium microscopicum</name>
    <dbReference type="NCBI Taxonomy" id="703497"/>
    <lineage>
        <taxon>Eukaryota</taxon>
        <taxon>Fungi</taxon>
        <taxon>Dikarya</taxon>
        <taxon>Ascomycota</taxon>
        <taxon>Pezizomycotina</taxon>
        <taxon>Dothideomycetes</taxon>
        <taxon>Dothideomycetes incertae sedis</taxon>
        <taxon>Microthyriales</taxon>
        <taxon>Microthyriaceae</taxon>
        <taxon>Microthyrium</taxon>
    </lineage>
</organism>
<dbReference type="InterPro" id="IPR047109">
    <property type="entry name" value="CAD-like"/>
</dbReference>
<evidence type="ECO:0000313" key="13">
    <source>
        <dbReference type="EMBL" id="KAF2674485.1"/>
    </source>
</evidence>
<evidence type="ECO:0000256" key="6">
    <source>
        <dbReference type="ARBA" id="ARBA00022833"/>
    </source>
</evidence>
<dbReference type="AlphaFoldDB" id="A0A6A6UQD1"/>
<evidence type="ECO:0000256" key="2">
    <source>
        <dbReference type="ARBA" id="ARBA00008072"/>
    </source>
</evidence>
<reference evidence="13" key="1">
    <citation type="journal article" date="2020" name="Stud. Mycol.">
        <title>101 Dothideomycetes genomes: a test case for predicting lifestyles and emergence of pathogens.</title>
        <authorList>
            <person name="Haridas S."/>
            <person name="Albert R."/>
            <person name="Binder M."/>
            <person name="Bloem J."/>
            <person name="Labutti K."/>
            <person name="Salamov A."/>
            <person name="Andreopoulos B."/>
            <person name="Baker S."/>
            <person name="Barry K."/>
            <person name="Bills G."/>
            <person name="Bluhm B."/>
            <person name="Cannon C."/>
            <person name="Castanera R."/>
            <person name="Culley D."/>
            <person name="Daum C."/>
            <person name="Ezra D."/>
            <person name="Gonzalez J."/>
            <person name="Henrissat B."/>
            <person name="Kuo A."/>
            <person name="Liang C."/>
            <person name="Lipzen A."/>
            <person name="Lutzoni F."/>
            <person name="Magnuson J."/>
            <person name="Mondo S."/>
            <person name="Nolan M."/>
            <person name="Ohm R."/>
            <person name="Pangilinan J."/>
            <person name="Park H.-J."/>
            <person name="Ramirez L."/>
            <person name="Alfaro M."/>
            <person name="Sun H."/>
            <person name="Tritt A."/>
            <person name="Yoshinaga Y."/>
            <person name="Zwiers L.-H."/>
            <person name="Turgeon B."/>
            <person name="Goodwin S."/>
            <person name="Spatafora J."/>
            <person name="Crous P."/>
            <person name="Grigoriev I."/>
        </authorList>
    </citation>
    <scope>NUCLEOTIDE SEQUENCE</scope>
    <source>
        <strain evidence="13">CBS 115976</strain>
    </source>
</reference>
<dbReference type="InterPro" id="IPR002328">
    <property type="entry name" value="ADH_Zn_CS"/>
</dbReference>
<dbReference type="Pfam" id="PF08240">
    <property type="entry name" value="ADH_N"/>
    <property type="match status" value="1"/>
</dbReference>
<dbReference type="EC" id="1.1.1.2" evidence="9"/>
<dbReference type="PANTHER" id="PTHR42683">
    <property type="entry name" value="ALDEHYDE REDUCTASE"/>
    <property type="match status" value="1"/>
</dbReference>
<keyword evidence="14" id="KW-1185">Reference proteome</keyword>
<dbReference type="InterPro" id="IPR013149">
    <property type="entry name" value="ADH-like_C"/>
</dbReference>